<comment type="caution">
    <text evidence="5">The sequence shown here is derived from an EMBL/GenBank/DDBJ whole genome shotgun (WGS) entry which is preliminary data.</text>
</comment>
<feature type="compositionally biased region" description="Low complexity" evidence="3">
    <location>
        <begin position="143"/>
        <end position="152"/>
    </location>
</feature>
<feature type="compositionally biased region" description="Basic and acidic residues" evidence="3">
    <location>
        <begin position="247"/>
        <end position="266"/>
    </location>
</feature>
<dbReference type="SUPFAM" id="SSF48366">
    <property type="entry name" value="Ras GEF"/>
    <property type="match status" value="1"/>
</dbReference>
<dbReference type="InterPro" id="IPR023578">
    <property type="entry name" value="Ras_GEF_dom_sf"/>
</dbReference>
<reference evidence="5 6" key="1">
    <citation type="submission" date="2024-05" db="EMBL/GenBank/DDBJ databases">
        <title>The nuclear and mitochondrial genome assemblies of Tetragonisca angustula (Apidae: Meliponini), a tiny yet remarkable pollinator in the Neotropics.</title>
        <authorList>
            <person name="Ferrari R."/>
            <person name="Ricardo P.C."/>
            <person name="Dias F.C."/>
            <person name="Araujo N.S."/>
            <person name="Soares D.O."/>
            <person name="Zhou Q.-S."/>
            <person name="Zhu C.-D."/>
            <person name="Coutinho L."/>
            <person name="Airas M.C."/>
            <person name="Batista T.M."/>
        </authorList>
    </citation>
    <scope>NUCLEOTIDE SEQUENCE [LARGE SCALE GENOMIC DNA]</scope>
    <source>
        <strain evidence="5">ASF017062</strain>
        <tissue evidence="5">Abdomen</tissue>
    </source>
</reference>
<feature type="compositionally biased region" description="Polar residues" evidence="3">
    <location>
        <begin position="110"/>
        <end position="124"/>
    </location>
</feature>
<dbReference type="CDD" id="cd00155">
    <property type="entry name" value="RasGEF"/>
    <property type="match status" value="1"/>
</dbReference>
<name>A0AAW1ACB9_9HYME</name>
<keyword evidence="6" id="KW-1185">Reference proteome</keyword>
<protein>
    <recommendedName>
        <fullName evidence="4">Ras-GEF domain-containing protein</fullName>
    </recommendedName>
</protein>
<dbReference type="PANTHER" id="PTHR23113:SF99">
    <property type="entry name" value="RASGEF DOMAIN-CONTAINING PROTEIN"/>
    <property type="match status" value="1"/>
</dbReference>
<proteinExistence type="predicted"/>
<dbReference type="GO" id="GO:0005085">
    <property type="term" value="F:guanyl-nucleotide exchange factor activity"/>
    <property type="evidence" value="ECO:0007669"/>
    <property type="project" value="UniProtKB-KW"/>
</dbReference>
<dbReference type="Gene3D" id="1.10.840.10">
    <property type="entry name" value="Ras guanine-nucleotide exchange factors catalytic domain"/>
    <property type="match status" value="1"/>
</dbReference>
<dbReference type="InterPro" id="IPR008937">
    <property type="entry name" value="Ras-like_GEF"/>
</dbReference>
<evidence type="ECO:0000256" key="2">
    <source>
        <dbReference type="PROSITE-ProRule" id="PRU00168"/>
    </source>
</evidence>
<organism evidence="5 6">
    <name type="scientific">Tetragonisca angustula</name>
    <dbReference type="NCBI Taxonomy" id="166442"/>
    <lineage>
        <taxon>Eukaryota</taxon>
        <taxon>Metazoa</taxon>
        <taxon>Ecdysozoa</taxon>
        <taxon>Arthropoda</taxon>
        <taxon>Hexapoda</taxon>
        <taxon>Insecta</taxon>
        <taxon>Pterygota</taxon>
        <taxon>Neoptera</taxon>
        <taxon>Endopterygota</taxon>
        <taxon>Hymenoptera</taxon>
        <taxon>Apocrita</taxon>
        <taxon>Aculeata</taxon>
        <taxon>Apoidea</taxon>
        <taxon>Anthophila</taxon>
        <taxon>Apidae</taxon>
        <taxon>Tetragonisca</taxon>
    </lineage>
</organism>
<feature type="region of interest" description="Disordered" evidence="3">
    <location>
        <begin position="238"/>
        <end position="266"/>
    </location>
</feature>
<dbReference type="Proteomes" id="UP001432146">
    <property type="component" value="Unassembled WGS sequence"/>
</dbReference>
<dbReference type="AlphaFoldDB" id="A0AAW1ACB9"/>
<feature type="region of interest" description="Disordered" evidence="3">
    <location>
        <begin position="593"/>
        <end position="614"/>
    </location>
</feature>
<evidence type="ECO:0000256" key="1">
    <source>
        <dbReference type="ARBA" id="ARBA00022658"/>
    </source>
</evidence>
<sequence>MPEEYENDPKLFNDDVDIKFSRTLNSCRIPQVRSATRERLLQRLMDPRFLSIDYLNTFLTTHRLFIDSVTVIETLKKALYEAELAETPAGSLVSLDVLVGNVTAEEKTSAETLTMSKPKSTNSKAGRKETEKRPTEIPDSSFEQPLQQNQENQQRDERRASIESVPVATASSTVSTTTRNYWTSWRLIQENQSSFQHEQIPSKADIVITSSRQSCRSVGPVPIWSGTSTAATAFAIATSASSNPPDKGSDQDNRSGSCRDKNRRNESVMSTAIMTRVLKILRHWISKHPQDFQSDNRLKNLTIKFLDDIIHWPNLLPAEHKAAIQLLRLITKEQPENNKEELRTLLAPPTVKIKQSVETFASVEVAEQMTYLDHKIFMALSSEEFLGQAWTKADKASRAPNICLLTKRFNEMSKLIASEVVRRRSVSGRVAVIEKWVAIANCNRTLRNYNGVLQICAALSSSSIFRLKRTWNKVPEATTQMMEELQDIVSSDGRFKNLKEALRRCDPPCIPYIGMYLSDLSFIEEGTRTMTEDGLLNFSKMRMIAHVIQEIRQLQQGSYNIEPIAKIINYLLDPSLQIDDDTLYRMSLEIEPRSSKPSSSLFHLTSSVAHKSKK</sequence>
<dbReference type="PROSITE" id="PS00720">
    <property type="entry name" value="RASGEF"/>
    <property type="match status" value="1"/>
</dbReference>
<dbReference type="InterPro" id="IPR000651">
    <property type="entry name" value="Ras-like_Gua-exchang_fac_N"/>
</dbReference>
<dbReference type="InterPro" id="IPR036964">
    <property type="entry name" value="RASGEF_cat_dom_sf"/>
</dbReference>
<dbReference type="Pfam" id="PF00617">
    <property type="entry name" value="RasGEF"/>
    <property type="match status" value="1"/>
</dbReference>
<dbReference type="Gene3D" id="1.20.870.10">
    <property type="entry name" value="Son of sevenless (SoS) protein Chain: S domain 1"/>
    <property type="match status" value="2"/>
</dbReference>
<dbReference type="GO" id="GO:0007265">
    <property type="term" value="P:Ras protein signal transduction"/>
    <property type="evidence" value="ECO:0007669"/>
    <property type="project" value="TreeGrafter"/>
</dbReference>
<dbReference type="EMBL" id="JAWNGG020000037">
    <property type="protein sequence ID" value="KAK9306671.1"/>
    <property type="molecule type" value="Genomic_DNA"/>
</dbReference>
<feature type="compositionally biased region" description="Basic and acidic residues" evidence="3">
    <location>
        <begin position="126"/>
        <end position="136"/>
    </location>
</feature>
<evidence type="ECO:0000259" key="4">
    <source>
        <dbReference type="PROSITE" id="PS50009"/>
    </source>
</evidence>
<feature type="domain" description="Ras-GEF" evidence="4">
    <location>
        <begin position="361"/>
        <end position="593"/>
    </location>
</feature>
<feature type="compositionally biased region" description="Polar residues" evidence="3">
    <location>
        <begin position="595"/>
        <end position="614"/>
    </location>
</feature>
<gene>
    <name evidence="5" type="ORF">QLX08_002746</name>
</gene>
<feature type="compositionally biased region" description="Low complexity" evidence="3">
    <location>
        <begin position="164"/>
        <end position="173"/>
    </location>
</feature>
<dbReference type="GO" id="GO:0005886">
    <property type="term" value="C:plasma membrane"/>
    <property type="evidence" value="ECO:0007669"/>
    <property type="project" value="TreeGrafter"/>
</dbReference>
<dbReference type="SMART" id="SM00147">
    <property type="entry name" value="RasGEF"/>
    <property type="match status" value="1"/>
</dbReference>
<evidence type="ECO:0000313" key="5">
    <source>
        <dbReference type="EMBL" id="KAK9306671.1"/>
    </source>
</evidence>
<accession>A0AAW1ACB9</accession>
<dbReference type="Pfam" id="PF00618">
    <property type="entry name" value="RasGEF_N"/>
    <property type="match status" value="1"/>
</dbReference>
<dbReference type="InterPro" id="IPR019804">
    <property type="entry name" value="Ras_G-nucl-exch_fac_CS"/>
</dbReference>
<evidence type="ECO:0000313" key="6">
    <source>
        <dbReference type="Proteomes" id="UP001432146"/>
    </source>
</evidence>
<dbReference type="InterPro" id="IPR001895">
    <property type="entry name" value="RASGEF_cat_dom"/>
</dbReference>
<keyword evidence="1 2" id="KW-0344">Guanine-nucleotide releasing factor</keyword>
<evidence type="ECO:0000256" key="3">
    <source>
        <dbReference type="SAM" id="MobiDB-lite"/>
    </source>
</evidence>
<dbReference type="PANTHER" id="PTHR23113">
    <property type="entry name" value="GUANINE NUCLEOTIDE EXCHANGE FACTOR"/>
    <property type="match status" value="1"/>
</dbReference>
<dbReference type="PROSITE" id="PS50009">
    <property type="entry name" value="RASGEF_CAT"/>
    <property type="match status" value="1"/>
</dbReference>
<feature type="region of interest" description="Disordered" evidence="3">
    <location>
        <begin position="107"/>
        <end position="173"/>
    </location>
</feature>